<comment type="caution">
    <text evidence="4">The sequence shown here is derived from an EMBL/GenBank/DDBJ whole genome shotgun (WGS) entry which is preliminary data.</text>
</comment>
<dbReference type="GO" id="GO:0016787">
    <property type="term" value="F:hydrolase activity"/>
    <property type="evidence" value="ECO:0007669"/>
    <property type="project" value="InterPro"/>
</dbReference>
<proteinExistence type="predicted"/>
<dbReference type="STRING" id="2082308.A0A2K1QKU0"/>
<keyword evidence="5" id="KW-1185">Reference proteome</keyword>
<evidence type="ECO:0000313" key="5">
    <source>
        <dbReference type="Proteomes" id="UP000243797"/>
    </source>
</evidence>
<dbReference type="InterPro" id="IPR013094">
    <property type="entry name" value="AB_hydrolase_3"/>
</dbReference>
<dbReference type="InterPro" id="IPR029058">
    <property type="entry name" value="AB_hydrolase_fold"/>
</dbReference>
<gene>
    <name evidence="4" type="ORF">CAC42_4238</name>
</gene>
<accession>A0A2K1QKU0</accession>
<sequence length="416" mass="45419">MPRPRWFLSLQARVMRFLMSIGLFIHKLASPRPPSPAFNRLVQSTLSSNPGAFLISVYTPPGYEQHRRRRFESVRSGAGYPCIINYHGGGFTLGTATDDARFIRTAISKLDCVVISVNYRLAPEHPFPTAVDDGADAVLWAADNAEELGIDPTSLTLSGFSSGGNLTLSVPIRLHDHLHSIDRPLYTTSSPPLPRTSSLHISPLDPSSSTLSLPESIPLKSASPFRPSDDPSPISHKFNIKALCPFYPSTNYALPRSVRRATNPNPAVDLPHGLTRLFDESYIYPAHSVRLDHPYLSPGLLSNGDMRDVYAGMRVLGIGCEFDMLCREGGDAMATIAQARGARARTTEGETVVGFDEEGVGWRVVRAVPHGWDKRPFLSAEVSERIEREYDWVCEGLKGVLDGNGKAVAGASTGPL</sequence>
<evidence type="ECO:0000256" key="1">
    <source>
        <dbReference type="SAM" id="MobiDB-lite"/>
    </source>
</evidence>
<feature type="region of interest" description="Disordered" evidence="1">
    <location>
        <begin position="189"/>
        <end position="230"/>
    </location>
</feature>
<protein>
    <submittedName>
        <fullName evidence="4">Hormone-sensitive lipase</fullName>
    </submittedName>
</protein>
<evidence type="ECO:0000256" key="2">
    <source>
        <dbReference type="SAM" id="SignalP"/>
    </source>
</evidence>
<dbReference type="AlphaFoldDB" id="A0A2K1QKU0"/>
<dbReference type="SUPFAM" id="SSF53474">
    <property type="entry name" value="alpha/beta-Hydrolases"/>
    <property type="match status" value="1"/>
</dbReference>
<dbReference type="Pfam" id="PF07859">
    <property type="entry name" value="Abhydrolase_3"/>
    <property type="match status" value="1"/>
</dbReference>
<evidence type="ECO:0000313" key="4">
    <source>
        <dbReference type="EMBL" id="PNS15786.1"/>
    </source>
</evidence>
<dbReference type="Proteomes" id="UP000243797">
    <property type="component" value="Unassembled WGS sequence"/>
</dbReference>
<dbReference type="Gene3D" id="3.40.50.1820">
    <property type="entry name" value="alpha/beta hydrolase"/>
    <property type="match status" value="1"/>
</dbReference>
<feature type="signal peptide" evidence="2">
    <location>
        <begin position="1"/>
        <end position="31"/>
    </location>
</feature>
<dbReference type="InParanoid" id="A0A2K1QKU0"/>
<reference evidence="4 5" key="1">
    <citation type="submission" date="2017-06" db="EMBL/GenBank/DDBJ databases">
        <title>Draft genome sequence of a variant of Elsinoe murrayae.</title>
        <authorList>
            <person name="Cheng Q."/>
        </authorList>
    </citation>
    <scope>NUCLEOTIDE SEQUENCE [LARGE SCALE GENOMIC DNA]</scope>
    <source>
        <strain evidence="4 5">CQ-2017a</strain>
    </source>
</reference>
<dbReference type="EMBL" id="NKHZ01000068">
    <property type="protein sequence ID" value="PNS15786.1"/>
    <property type="molecule type" value="Genomic_DNA"/>
</dbReference>
<feature type="chain" id="PRO_5014400864" evidence="2">
    <location>
        <begin position="32"/>
        <end position="416"/>
    </location>
</feature>
<feature type="compositionally biased region" description="Low complexity" evidence="1">
    <location>
        <begin position="189"/>
        <end position="219"/>
    </location>
</feature>
<dbReference type="InterPro" id="IPR050466">
    <property type="entry name" value="Carboxylest/Gibb_receptor"/>
</dbReference>
<name>A0A2K1QKU0_9PEZI</name>
<feature type="domain" description="Alpha/beta hydrolase fold-3" evidence="3">
    <location>
        <begin position="83"/>
        <end position="177"/>
    </location>
</feature>
<dbReference type="PANTHER" id="PTHR23024">
    <property type="entry name" value="ARYLACETAMIDE DEACETYLASE"/>
    <property type="match status" value="1"/>
</dbReference>
<dbReference type="PANTHER" id="PTHR23024:SF600">
    <property type="entry name" value="PUTATIVE (AFU_ORTHOLOGUE AFUA_1G02580)-RELATED"/>
    <property type="match status" value="1"/>
</dbReference>
<dbReference type="OrthoDB" id="433474at2759"/>
<keyword evidence="2" id="KW-0732">Signal</keyword>
<evidence type="ECO:0000259" key="3">
    <source>
        <dbReference type="Pfam" id="PF07859"/>
    </source>
</evidence>
<organism evidence="4 5">
    <name type="scientific">Sphaceloma murrayae</name>
    <dbReference type="NCBI Taxonomy" id="2082308"/>
    <lineage>
        <taxon>Eukaryota</taxon>
        <taxon>Fungi</taxon>
        <taxon>Dikarya</taxon>
        <taxon>Ascomycota</taxon>
        <taxon>Pezizomycotina</taxon>
        <taxon>Dothideomycetes</taxon>
        <taxon>Dothideomycetidae</taxon>
        <taxon>Myriangiales</taxon>
        <taxon>Elsinoaceae</taxon>
        <taxon>Sphaceloma</taxon>
    </lineage>
</organism>